<keyword evidence="5" id="KW-0378">Hydrolase</keyword>
<dbReference type="SUPFAM" id="SSF56601">
    <property type="entry name" value="beta-lactamase/transpeptidase-like"/>
    <property type="match status" value="1"/>
</dbReference>
<dbReference type="Gene3D" id="1.10.238.210">
    <property type="match status" value="1"/>
</dbReference>
<dbReference type="FunFam" id="1.25.40.20:FF:000069">
    <property type="entry name" value="Glutaminase, isoform E"/>
    <property type="match status" value="1"/>
</dbReference>
<evidence type="ECO:0000256" key="4">
    <source>
        <dbReference type="ARBA" id="ARBA00022737"/>
    </source>
</evidence>
<reference evidence="12" key="1">
    <citation type="submission" date="2022-03" db="EMBL/GenBank/DDBJ databases">
        <authorList>
            <person name="Martin C."/>
        </authorList>
    </citation>
    <scope>NUCLEOTIDE SEQUENCE</scope>
</reference>
<comment type="caution">
    <text evidence="12">The sequence shown here is derived from an EMBL/GenBank/DDBJ whole genome shotgun (WGS) entry which is preliminary data.</text>
</comment>
<name>A0A8S4PRJ5_OWEFU</name>
<accession>A0A8S4PRJ5</accession>
<dbReference type="PROSITE" id="PS50088">
    <property type="entry name" value="ANK_REPEAT"/>
    <property type="match status" value="1"/>
</dbReference>
<evidence type="ECO:0000256" key="5">
    <source>
        <dbReference type="ARBA" id="ARBA00022801"/>
    </source>
</evidence>
<dbReference type="AlphaFoldDB" id="A0A8S4PRJ5"/>
<keyword evidence="13" id="KW-1185">Reference proteome</keyword>
<dbReference type="Gene3D" id="1.25.40.20">
    <property type="entry name" value="Ankyrin repeat-containing domain"/>
    <property type="match status" value="1"/>
</dbReference>
<dbReference type="PANTHER" id="PTHR12544:SF29">
    <property type="entry name" value="GLUTAMINASE"/>
    <property type="match status" value="1"/>
</dbReference>
<dbReference type="SMART" id="SM00248">
    <property type="entry name" value="ANK"/>
    <property type="match status" value="2"/>
</dbReference>
<dbReference type="InterPro" id="IPR015868">
    <property type="entry name" value="Glutaminase"/>
</dbReference>
<evidence type="ECO:0000256" key="2">
    <source>
        <dbReference type="ARBA" id="ARBA00011881"/>
    </source>
</evidence>
<evidence type="ECO:0000313" key="13">
    <source>
        <dbReference type="Proteomes" id="UP000749559"/>
    </source>
</evidence>
<dbReference type="InterPro" id="IPR036770">
    <property type="entry name" value="Ankyrin_rpt-contain_sf"/>
</dbReference>
<dbReference type="OrthoDB" id="9995210at2759"/>
<sequence>EIKRNFFIEQSKNMANETPSSSRPQLKKRPSFSIPSSCAEQLSRVTKPTDIEDVLFNLLKNGDMVSIQKYWAALQMTGLRQTDPRLKETKYNFDDVQEKHLYDTDDSNDARVDRETFKKCTQDNIVLIGKAFKNEMVIPEFWEFTGHIDELYYLCQKNTSGTPAQYIPQLARADPNLWGVSVCTVDGQRHSIGDTTKPFCIQSCSKPLTYALAMSEIGVDETHKYIGQEPSGRSFNELTLDSRNKPHNPLINAGAIVTAGLLKRKLPISERFEYTQLMYNILAGGEYTGFSNPTYLGERATADRNFALGYYMKEYGCFPEGSDLMETLEFYFMLCSIEITAESGAVIAATLANGGICPITGEKVLSGDAVRNTLSLMYSCGMYDYSGQFAFHVGLPAKSGVAGAVLLVVPNLMGICTWSPPLDQHGNSNRGIQFCQELVNKFSFHNYDNLKHTTKKMDPRVRKGDISANSIVTLLFAAANGDLTAMRRFALSGMDLTAADYDGRTALHLAAAEGRIKIVQFLLERCKVPVDPKDRWDFTPVDDAKRFGHAEIVTYINKYIKGDIDIGSLSMEESGIEADDESNST</sequence>
<evidence type="ECO:0000259" key="11">
    <source>
        <dbReference type="Pfam" id="PF17959"/>
    </source>
</evidence>
<dbReference type="SUPFAM" id="SSF48403">
    <property type="entry name" value="Ankyrin repeat"/>
    <property type="match status" value="1"/>
</dbReference>
<evidence type="ECO:0000256" key="6">
    <source>
        <dbReference type="ARBA" id="ARBA00023043"/>
    </source>
</evidence>
<dbReference type="Pfam" id="PF12796">
    <property type="entry name" value="Ank_2"/>
    <property type="match status" value="1"/>
</dbReference>
<comment type="subunit">
    <text evidence="2">Homotetramer.</text>
</comment>
<dbReference type="GO" id="GO:0004359">
    <property type="term" value="F:glutaminase activity"/>
    <property type="evidence" value="ECO:0007669"/>
    <property type="project" value="UniProtKB-EC"/>
</dbReference>
<dbReference type="InterPro" id="IPR002110">
    <property type="entry name" value="Ankyrin_rpt"/>
</dbReference>
<dbReference type="EMBL" id="CAIIXF020000010">
    <property type="protein sequence ID" value="CAH1796638.1"/>
    <property type="molecule type" value="Genomic_DNA"/>
</dbReference>
<evidence type="ECO:0000256" key="7">
    <source>
        <dbReference type="ARBA" id="ARBA00049534"/>
    </source>
</evidence>
<dbReference type="EC" id="3.5.1.2" evidence="3"/>
<gene>
    <name evidence="12" type="ORF">OFUS_LOCUS21028</name>
</gene>
<feature type="region of interest" description="Disordered" evidence="10">
    <location>
        <begin position="1"/>
        <end position="33"/>
    </location>
</feature>
<dbReference type="PROSITE" id="PS50297">
    <property type="entry name" value="ANK_REP_REGION"/>
    <property type="match status" value="1"/>
</dbReference>
<dbReference type="FunFam" id="3.40.710.10:FF:000008">
    <property type="entry name" value="Glutaminase, isoform E"/>
    <property type="match status" value="1"/>
</dbReference>
<feature type="compositionally biased region" description="Polar residues" evidence="10">
    <location>
        <begin position="8"/>
        <end position="24"/>
    </location>
</feature>
<evidence type="ECO:0000256" key="10">
    <source>
        <dbReference type="SAM" id="MobiDB-lite"/>
    </source>
</evidence>
<dbReference type="GO" id="GO:0006537">
    <property type="term" value="P:glutamate biosynthetic process"/>
    <property type="evidence" value="ECO:0007669"/>
    <property type="project" value="TreeGrafter"/>
</dbReference>
<keyword evidence="6 9" id="KW-0040">ANK repeat</keyword>
<dbReference type="InterPro" id="IPR041541">
    <property type="entry name" value="Glutaminase_EF-hand"/>
</dbReference>
<evidence type="ECO:0000256" key="1">
    <source>
        <dbReference type="ARBA" id="ARBA00011076"/>
    </source>
</evidence>
<evidence type="ECO:0000256" key="3">
    <source>
        <dbReference type="ARBA" id="ARBA00012918"/>
    </source>
</evidence>
<feature type="domain" description="Glutaminase EF-hand" evidence="11">
    <location>
        <begin position="51"/>
        <end position="139"/>
    </location>
</feature>
<organism evidence="12 13">
    <name type="scientific">Owenia fusiformis</name>
    <name type="common">Polychaete worm</name>
    <dbReference type="NCBI Taxonomy" id="6347"/>
    <lineage>
        <taxon>Eukaryota</taxon>
        <taxon>Metazoa</taxon>
        <taxon>Spiralia</taxon>
        <taxon>Lophotrochozoa</taxon>
        <taxon>Annelida</taxon>
        <taxon>Polychaeta</taxon>
        <taxon>Sedentaria</taxon>
        <taxon>Canalipalpata</taxon>
        <taxon>Sabellida</taxon>
        <taxon>Oweniida</taxon>
        <taxon>Oweniidae</taxon>
        <taxon>Owenia</taxon>
    </lineage>
</organism>
<dbReference type="GO" id="GO:0006543">
    <property type="term" value="P:L-glutamine catabolic process"/>
    <property type="evidence" value="ECO:0007669"/>
    <property type="project" value="TreeGrafter"/>
</dbReference>
<comment type="similarity">
    <text evidence="1">Belongs to the glutaminase family.</text>
</comment>
<dbReference type="NCBIfam" id="TIGR03814">
    <property type="entry name" value="Gln_ase"/>
    <property type="match status" value="1"/>
</dbReference>
<dbReference type="Pfam" id="PF17959">
    <property type="entry name" value="EF-hand_14"/>
    <property type="match status" value="1"/>
</dbReference>
<feature type="non-terminal residue" evidence="12">
    <location>
        <position position="1"/>
    </location>
</feature>
<proteinExistence type="inferred from homology"/>
<dbReference type="Pfam" id="PF04960">
    <property type="entry name" value="Glutaminase"/>
    <property type="match status" value="1"/>
</dbReference>
<dbReference type="Gene3D" id="3.40.710.10">
    <property type="entry name" value="DD-peptidase/beta-lactamase superfamily"/>
    <property type="match status" value="1"/>
</dbReference>
<evidence type="ECO:0000256" key="9">
    <source>
        <dbReference type="PROSITE-ProRule" id="PRU00023"/>
    </source>
</evidence>
<feature type="repeat" description="ANK" evidence="9">
    <location>
        <begin position="502"/>
        <end position="525"/>
    </location>
</feature>
<keyword evidence="4" id="KW-0677">Repeat</keyword>
<evidence type="ECO:0000313" key="12">
    <source>
        <dbReference type="EMBL" id="CAH1796638.1"/>
    </source>
</evidence>
<dbReference type="InterPro" id="IPR012338">
    <property type="entry name" value="Beta-lactam/transpept-like"/>
</dbReference>
<dbReference type="PANTHER" id="PTHR12544">
    <property type="entry name" value="GLUTAMINASE"/>
    <property type="match status" value="1"/>
</dbReference>
<comment type="catalytic activity">
    <reaction evidence="7">
        <text>L-glutamine + H2O = L-glutamate + NH4(+)</text>
        <dbReference type="Rhea" id="RHEA:15889"/>
        <dbReference type="ChEBI" id="CHEBI:15377"/>
        <dbReference type="ChEBI" id="CHEBI:28938"/>
        <dbReference type="ChEBI" id="CHEBI:29985"/>
        <dbReference type="ChEBI" id="CHEBI:58359"/>
        <dbReference type="EC" id="3.5.1.2"/>
    </reaction>
</comment>
<evidence type="ECO:0000256" key="8">
    <source>
        <dbReference type="ARBA" id="ARBA00077251"/>
    </source>
</evidence>
<protein>
    <recommendedName>
        <fullName evidence="3">glutaminase</fullName>
        <ecNumber evidence="3">3.5.1.2</ecNumber>
    </recommendedName>
    <alternativeName>
        <fullName evidence="8">L-glutamine amidohydrolase</fullName>
    </alternativeName>
</protein>
<dbReference type="Proteomes" id="UP000749559">
    <property type="component" value="Unassembled WGS sequence"/>
</dbReference>
<dbReference type="HAMAP" id="MF_00313">
    <property type="entry name" value="Glutaminase"/>
    <property type="match status" value="1"/>
</dbReference>